<dbReference type="Gene3D" id="3.40.630.30">
    <property type="match status" value="1"/>
</dbReference>
<feature type="domain" description="N-acetyltransferase" evidence="3">
    <location>
        <begin position="3"/>
        <end position="151"/>
    </location>
</feature>
<accession>A0ABW3ZNA5</accession>
<dbReference type="PROSITE" id="PS51186">
    <property type="entry name" value="GNAT"/>
    <property type="match status" value="1"/>
</dbReference>
<protein>
    <submittedName>
        <fullName evidence="4">GNAT family N-acetyltransferase</fullName>
        <ecNumber evidence="4">2.3.-.-</ecNumber>
    </submittedName>
</protein>
<dbReference type="CDD" id="cd04301">
    <property type="entry name" value="NAT_SF"/>
    <property type="match status" value="1"/>
</dbReference>
<dbReference type="Proteomes" id="UP001597135">
    <property type="component" value="Unassembled WGS sequence"/>
</dbReference>
<dbReference type="PANTHER" id="PTHR43877">
    <property type="entry name" value="AMINOALKYLPHOSPHONATE N-ACETYLTRANSFERASE-RELATED-RELATED"/>
    <property type="match status" value="1"/>
</dbReference>
<evidence type="ECO:0000256" key="1">
    <source>
        <dbReference type="ARBA" id="ARBA00022679"/>
    </source>
</evidence>
<dbReference type="RefSeq" id="WP_386806163.1">
    <property type="nucleotide sequence ID" value="NZ_JBHTMU010000057.1"/>
</dbReference>
<evidence type="ECO:0000256" key="2">
    <source>
        <dbReference type="ARBA" id="ARBA00023315"/>
    </source>
</evidence>
<evidence type="ECO:0000313" key="4">
    <source>
        <dbReference type="EMBL" id="MFD1344584.1"/>
    </source>
</evidence>
<evidence type="ECO:0000259" key="3">
    <source>
        <dbReference type="PROSITE" id="PS51186"/>
    </source>
</evidence>
<gene>
    <name evidence="4" type="ORF">ACFQ4E_19290</name>
</gene>
<dbReference type="InterPro" id="IPR000182">
    <property type="entry name" value="GNAT_dom"/>
</dbReference>
<sequence>MCLSIRSETPFEPQAMQLLRDSHALMELLFPADENHHLDAAALAEPEASFFVAEADGTLLGCIALMRSGDYAEIKSFFVAPEARGIGVGKRLLAHAEEVARREGIALLRLETGDKLRAAGHLYRRHGYLPTGPFGAYRENGSSRFFEKPLLS</sequence>
<dbReference type="Pfam" id="PF00583">
    <property type="entry name" value="Acetyltransf_1"/>
    <property type="match status" value="1"/>
</dbReference>
<comment type="caution">
    <text evidence="4">The sequence shown here is derived from an EMBL/GenBank/DDBJ whole genome shotgun (WGS) entry which is preliminary data.</text>
</comment>
<dbReference type="EMBL" id="JBHTMU010000057">
    <property type="protein sequence ID" value="MFD1344584.1"/>
    <property type="molecule type" value="Genomic_DNA"/>
</dbReference>
<keyword evidence="5" id="KW-1185">Reference proteome</keyword>
<organism evidence="4 5">
    <name type="scientific">Litorisediminicola beolgyonensis</name>
    <dbReference type="NCBI Taxonomy" id="1173614"/>
    <lineage>
        <taxon>Bacteria</taxon>
        <taxon>Pseudomonadati</taxon>
        <taxon>Pseudomonadota</taxon>
        <taxon>Alphaproteobacteria</taxon>
        <taxon>Rhodobacterales</taxon>
        <taxon>Paracoccaceae</taxon>
        <taxon>Litorisediminicola</taxon>
    </lineage>
</organism>
<dbReference type="PANTHER" id="PTHR43877:SF2">
    <property type="entry name" value="AMINOALKYLPHOSPHONATE N-ACETYLTRANSFERASE-RELATED"/>
    <property type="match status" value="1"/>
</dbReference>
<reference evidence="5" key="1">
    <citation type="journal article" date="2019" name="Int. J. Syst. Evol. Microbiol.">
        <title>The Global Catalogue of Microorganisms (GCM) 10K type strain sequencing project: providing services to taxonomists for standard genome sequencing and annotation.</title>
        <authorList>
            <consortium name="The Broad Institute Genomics Platform"/>
            <consortium name="The Broad Institute Genome Sequencing Center for Infectious Disease"/>
            <person name="Wu L."/>
            <person name="Ma J."/>
        </authorList>
    </citation>
    <scope>NUCLEOTIDE SEQUENCE [LARGE SCALE GENOMIC DNA]</scope>
    <source>
        <strain evidence="5">CCUG 62953</strain>
    </source>
</reference>
<keyword evidence="2 4" id="KW-0012">Acyltransferase</keyword>
<dbReference type="InterPro" id="IPR050832">
    <property type="entry name" value="Bact_Acetyltransf"/>
</dbReference>
<proteinExistence type="predicted"/>
<dbReference type="GO" id="GO:0016746">
    <property type="term" value="F:acyltransferase activity"/>
    <property type="evidence" value="ECO:0007669"/>
    <property type="project" value="UniProtKB-KW"/>
</dbReference>
<dbReference type="InterPro" id="IPR016181">
    <property type="entry name" value="Acyl_CoA_acyltransferase"/>
</dbReference>
<keyword evidence="1 4" id="KW-0808">Transferase</keyword>
<evidence type="ECO:0000313" key="5">
    <source>
        <dbReference type="Proteomes" id="UP001597135"/>
    </source>
</evidence>
<dbReference type="EC" id="2.3.-.-" evidence="4"/>
<dbReference type="SUPFAM" id="SSF55729">
    <property type="entry name" value="Acyl-CoA N-acyltransferases (Nat)"/>
    <property type="match status" value="1"/>
</dbReference>
<name>A0ABW3ZNA5_9RHOB</name>